<dbReference type="EMBL" id="VJWX01000460">
    <property type="protein sequence ID" value="TVT27973.1"/>
    <property type="molecule type" value="Genomic_DNA"/>
</dbReference>
<keyword evidence="11" id="KW-1185">Reference proteome</keyword>
<proteinExistence type="inferred from homology"/>
<keyword evidence="6 9" id="KW-0408">Iron</keyword>
<keyword evidence="7 9" id="KW-0503">Monooxygenase</keyword>
<dbReference type="InterPro" id="IPR001128">
    <property type="entry name" value="Cyt_P450"/>
</dbReference>
<dbReference type="PRINTS" id="PR00359">
    <property type="entry name" value="BP450"/>
</dbReference>
<protein>
    <submittedName>
        <fullName evidence="10">Cytochrome P450</fullName>
    </submittedName>
</protein>
<sequence length="412" mass="45977">MPAPVVATVDEVATVNLADPATHVERDLSGYWRRLRTSMPVHWHPESEFGRGFWVLSRYSDIISVYRDNERFTSEEGNVLATLLQGGDTASGKMLAVTDGRRQRDLRGVMLKAFSPRVLARLADKVNENTERRVRGAVERGEFDFAAEVSEHIPISTICDLLGVPESDRATLLRLNKSALSSDDPGETFTDAWSARNEILLYFAELAEERRREPKDDVVTVLATATVDDVRLSPQEIIFNCYSLILGGDESTRISMNCAVHAFTEFPEQWRALKRGDAGVKAAVEEVLRWSTPAMHFGRTARQDVTLYDRVIKKGDLVTLWNSSANRDEEIFADPYVFDVGRSPNKHVTFGHGPHFCLGSYLARVELEALLTALITFVDGVELAGPVGRVHSNFLSGISRLPVKTTPSRRTD</sequence>
<evidence type="ECO:0000256" key="4">
    <source>
        <dbReference type="ARBA" id="ARBA00022723"/>
    </source>
</evidence>
<comment type="pathway">
    <text evidence="1">Antibiotic biosynthesis; vancomycin biosynthesis.</text>
</comment>
<dbReference type="InterPro" id="IPR017972">
    <property type="entry name" value="Cyt_P450_CS"/>
</dbReference>
<dbReference type="PROSITE" id="PS00086">
    <property type="entry name" value="CYTOCHROME_P450"/>
    <property type="match status" value="1"/>
</dbReference>
<evidence type="ECO:0000256" key="7">
    <source>
        <dbReference type="ARBA" id="ARBA00023033"/>
    </source>
</evidence>
<dbReference type="SUPFAM" id="SSF48264">
    <property type="entry name" value="Cytochrome P450"/>
    <property type="match status" value="1"/>
</dbReference>
<dbReference type="Pfam" id="PF00067">
    <property type="entry name" value="p450"/>
    <property type="match status" value="1"/>
</dbReference>
<dbReference type="InterPro" id="IPR002397">
    <property type="entry name" value="Cyt_P450_B"/>
</dbReference>
<comment type="similarity">
    <text evidence="2 9">Belongs to the cytochrome P450 family.</text>
</comment>
<accession>A0A558AUM1</accession>
<dbReference type="FunFam" id="1.10.630.10:FF:000018">
    <property type="entry name" value="Cytochrome P450 monooxygenase"/>
    <property type="match status" value="1"/>
</dbReference>
<dbReference type="InterPro" id="IPR036396">
    <property type="entry name" value="Cyt_P450_sf"/>
</dbReference>
<dbReference type="GO" id="GO:0020037">
    <property type="term" value="F:heme binding"/>
    <property type="evidence" value="ECO:0007669"/>
    <property type="project" value="InterPro"/>
</dbReference>
<dbReference type="RefSeq" id="WP_144592321.1">
    <property type="nucleotide sequence ID" value="NZ_VJWX01000460.1"/>
</dbReference>
<gene>
    <name evidence="10" type="ORF">FNH05_30565</name>
</gene>
<dbReference type="OrthoDB" id="5241086at2"/>
<evidence type="ECO:0000256" key="9">
    <source>
        <dbReference type="RuleBase" id="RU000461"/>
    </source>
</evidence>
<evidence type="ECO:0000256" key="2">
    <source>
        <dbReference type="ARBA" id="ARBA00010617"/>
    </source>
</evidence>
<evidence type="ECO:0000313" key="11">
    <source>
        <dbReference type="Proteomes" id="UP000320011"/>
    </source>
</evidence>
<dbReference type="GO" id="GO:0008395">
    <property type="term" value="F:steroid hydroxylase activity"/>
    <property type="evidence" value="ECO:0007669"/>
    <property type="project" value="TreeGrafter"/>
</dbReference>
<evidence type="ECO:0000256" key="5">
    <source>
        <dbReference type="ARBA" id="ARBA00023002"/>
    </source>
</evidence>
<dbReference type="PANTHER" id="PTHR46696:SF4">
    <property type="entry name" value="BIOTIN BIOSYNTHESIS CYTOCHROME P450"/>
    <property type="match status" value="1"/>
</dbReference>
<comment type="caution">
    <text evidence="10">The sequence shown here is derived from an EMBL/GenBank/DDBJ whole genome shotgun (WGS) entry which is preliminary data.</text>
</comment>
<evidence type="ECO:0000256" key="1">
    <source>
        <dbReference type="ARBA" id="ARBA00004660"/>
    </source>
</evidence>
<evidence type="ECO:0000256" key="3">
    <source>
        <dbReference type="ARBA" id="ARBA00022617"/>
    </source>
</evidence>
<evidence type="ECO:0000256" key="8">
    <source>
        <dbReference type="ARBA" id="ARBA00055433"/>
    </source>
</evidence>
<keyword evidence="3 9" id="KW-0349">Heme</keyword>
<dbReference type="GO" id="GO:0006707">
    <property type="term" value="P:cholesterol catabolic process"/>
    <property type="evidence" value="ECO:0007669"/>
    <property type="project" value="TreeGrafter"/>
</dbReference>
<dbReference type="GO" id="GO:0036199">
    <property type="term" value="F:cholest-4-en-3-one 26-monooxygenase activity"/>
    <property type="evidence" value="ECO:0007669"/>
    <property type="project" value="TreeGrafter"/>
</dbReference>
<dbReference type="CDD" id="cd11033">
    <property type="entry name" value="CYP142-like"/>
    <property type="match status" value="1"/>
</dbReference>
<reference evidence="10 11" key="2">
    <citation type="submission" date="2019-08" db="EMBL/GenBank/DDBJ databases">
        <title>Amycolatopsis acidicola sp. nov., isolated from peat swamp forest soil.</title>
        <authorList>
            <person name="Srisuk N."/>
        </authorList>
    </citation>
    <scope>NUCLEOTIDE SEQUENCE [LARGE SCALE GENOMIC DNA]</scope>
    <source>
        <strain evidence="10 11">TBRC 6029</strain>
    </source>
</reference>
<dbReference type="GO" id="GO:0005506">
    <property type="term" value="F:iron ion binding"/>
    <property type="evidence" value="ECO:0007669"/>
    <property type="project" value="InterPro"/>
</dbReference>
<dbReference type="PANTHER" id="PTHR46696">
    <property type="entry name" value="P450, PUTATIVE (EUROFUNG)-RELATED"/>
    <property type="match status" value="1"/>
</dbReference>
<dbReference type="AlphaFoldDB" id="A0A558AUM1"/>
<keyword evidence="5 9" id="KW-0560">Oxidoreductase</keyword>
<keyword evidence="4 9" id="KW-0479">Metal-binding</keyword>
<reference evidence="10 11" key="1">
    <citation type="submission" date="2019-07" db="EMBL/GenBank/DDBJ databases">
        <authorList>
            <person name="Duangmal K."/>
            <person name="Teo W.F.A."/>
        </authorList>
    </citation>
    <scope>NUCLEOTIDE SEQUENCE [LARGE SCALE GENOMIC DNA]</scope>
    <source>
        <strain evidence="10 11">TBRC 6029</strain>
    </source>
</reference>
<organism evidence="10 11">
    <name type="scientific">Amycolatopsis rhizosphaerae</name>
    <dbReference type="NCBI Taxonomy" id="2053003"/>
    <lineage>
        <taxon>Bacteria</taxon>
        <taxon>Bacillati</taxon>
        <taxon>Actinomycetota</taxon>
        <taxon>Actinomycetes</taxon>
        <taxon>Pseudonocardiales</taxon>
        <taxon>Pseudonocardiaceae</taxon>
        <taxon>Amycolatopsis</taxon>
    </lineage>
</organism>
<dbReference type="Gene3D" id="1.10.630.10">
    <property type="entry name" value="Cytochrome P450"/>
    <property type="match status" value="1"/>
</dbReference>
<name>A0A558AUM1_9PSEU</name>
<evidence type="ECO:0000256" key="6">
    <source>
        <dbReference type="ARBA" id="ARBA00023004"/>
    </source>
</evidence>
<evidence type="ECO:0000313" key="10">
    <source>
        <dbReference type="EMBL" id="TVT27973.1"/>
    </source>
</evidence>
<comment type="function">
    <text evidence="8">Involved in the coupling of aromatic side chains of the heptapeptide of vancomycin.</text>
</comment>
<dbReference type="Proteomes" id="UP000320011">
    <property type="component" value="Unassembled WGS sequence"/>
</dbReference>